<gene>
    <name evidence="1" type="ORF">SCHPADRAFT_317913</name>
</gene>
<accession>A0A0H2RXS8</accession>
<dbReference type="InParanoid" id="A0A0H2RXS8"/>
<dbReference type="Proteomes" id="UP000053477">
    <property type="component" value="Unassembled WGS sequence"/>
</dbReference>
<protein>
    <submittedName>
        <fullName evidence="1">Uncharacterized protein</fullName>
    </submittedName>
</protein>
<evidence type="ECO:0000313" key="2">
    <source>
        <dbReference type="Proteomes" id="UP000053477"/>
    </source>
</evidence>
<reference evidence="1 2" key="1">
    <citation type="submission" date="2015-04" db="EMBL/GenBank/DDBJ databases">
        <title>Complete genome sequence of Schizopora paradoxa KUC8140, a cosmopolitan wood degrader in East Asia.</title>
        <authorList>
            <consortium name="DOE Joint Genome Institute"/>
            <person name="Min B."/>
            <person name="Park H."/>
            <person name="Jang Y."/>
            <person name="Kim J.-J."/>
            <person name="Kim K.H."/>
            <person name="Pangilinan J."/>
            <person name="Lipzen A."/>
            <person name="Riley R."/>
            <person name="Grigoriev I.V."/>
            <person name="Spatafora J.W."/>
            <person name="Choi I.-G."/>
        </authorList>
    </citation>
    <scope>NUCLEOTIDE SEQUENCE [LARGE SCALE GENOMIC DNA]</scope>
    <source>
        <strain evidence="1 2">KUC8140</strain>
    </source>
</reference>
<proteinExistence type="predicted"/>
<dbReference type="EMBL" id="KQ085945">
    <property type="protein sequence ID" value="KLO14303.1"/>
    <property type="molecule type" value="Genomic_DNA"/>
</dbReference>
<name>A0A0H2RXS8_9AGAM</name>
<keyword evidence="2" id="KW-1185">Reference proteome</keyword>
<sequence>MYVPLPHSLSSQCFVPHLITEPFKTLRREHRSLGSKPRALIVAISGAALHSFITSSDNVLHSLFYPHTTTNACGRFALQPDASMGGNVGDEPPLSPGTQETLVEVQGDDDITKTPLMSSLFLGELWGDNTSAIYSYNSTWSSNYTASNLPGPGRNLGNFYSWAGSFLDRRLRKRAERAFIKEYEDAVDGLHSRQGIYVIFSGDKPREVEKICEIALICARSYDVKIQVKAFKFMTELFILYPPRFRSAFGRVLKRRKGISDVFVLSWKRPSVEYSFDWLFWYNMASRCLTSQKNAFVEAAVATAFNLSEAADFSNFEEIVSSCGDATDLLLALQFLEKYWSNGGVQICVRAKGVNNPALNNLAIGLMTHWAMYFSQPEGTGILFSKSLYLSIEYVYWMMLSLRGMDTSSVESYELPIAKWENVFKLHYILRSSWYYKEWWWATPLDPVS</sequence>
<organism evidence="1 2">
    <name type="scientific">Schizopora paradoxa</name>
    <dbReference type="NCBI Taxonomy" id="27342"/>
    <lineage>
        <taxon>Eukaryota</taxon>
        <taxon>Fungi</taxon>
        <taxon>Dikarya</taxon>
        <taxon>Basidiomycota</taxon>
        <taxon>Agaricomycotina</taxon>
        <taxon>Agaricomycetes</taxon>
        <taxon>Hymenochaetales</taxon>
        <taxon>Schizoporaceae</taxon>
        <taxon>Schizopora</taxon>
    </lineage>
</organism>
<dbReference type="AlphaFoldDB" id="A0A0H2RXS8"/>
<evidence type="ECO:0000313" key="1">
    <source>
        <dbReference type="EMBL" id="KLO14303.1"/>
    </source>
</evidence>